<dbReference type="GO" id="GO:0005829">
    <property type="term" value="C:cytosol"/>
    <property type="evidence" value="ECO:0007669"/>
    <property type="project" value="GOC"/>
</dbReference>
<dbReference type="Pfam" id="PF12584">
    <property type="entry name" value="TRAPPC10"/>
    <property type="match status" value="1"/>
</dbReference>
<evidence type="ECO:0000256" key="1">
    <source>
        <dbReference type="ARBA" id="ARBA00004555"/>
    </source>
</evidence>
<keyword evidence="3" id="KW-0333">Golgi apparatus</keyword>
<gene>
    <name evidence="7" type="ORF">A1O9_12668</name>
</gene>
<reference evidence="7 8" key="1">
    <citation type="submission" date="2013-03" db="EMBL/GenBank/DDBJ databases">
        <title>The Genome Sequence of Exophiala aquamarina CBS 119918.</title>
        <authorList>
            <consortium name="The Broad Institute Genomics Platform"/>
            <person name="Cuomo C."/>
            <person name="de Hoog S."/>
            <person name="Gorbushina A."/>
            <person name="Walker B."/>
            <person name="Young S.K."/>
            <person name="Zeng Q."/>
            <person name="Gargeya S."/>
            <person name="Fitzgerald M."/>
            <person name="Haas B."/>
            <person name="Abouelleil A."/>
            <person name="Allen A.W."/>
            <person name="Alvarado L."/>
            <person name="Arachchi H.M."/>
            <person name="Berlin A.M."/>
            <person name="Chapman S.B."/>
            <person name="Gainer-Dewar J."/>
            <person name="Goldberg J."/>
            <person name="Griggs A."/>
            <person name="Gujja S."/>
            <person name="Hansen M."/>
            <person name="Howarth C."/>
            <person name="Imamovic A."/>
            <person name="Ireland A."/>
            <person name="Larimer J."/>
            <person name="McCowan C."/>
            <person name="Murphy C."/>
            <person name="Pearson M."/>
            <person name="Poon T.W."/>
            <person name="Priest M."/>
            <person name="Roberts A."/>
            <person name="Saif S."/>
            <person name="Shea T."/>
            <person name="Sisk P."/>
            <person name="Sykes S."/>
            <person name="Wortman J."/>
            <person name="Nusbaum C."/>
            <person name="Birren B."/>
        </authorList>
    </citation>
    <scope>NUCLEOTIDE SEQUENCE [LARGE SCALE GENOMIC DNA]</scope>
    <source>
        <strain evidence="7 8">CBS 119918</strain>
    </source>
</reference>
<feature type="domain" description="TRAPPC10/Trs130 N-terminal" evidence="5">
    <location>
        <begin position="10"/>
        <end position="308"/>
    </location>
</feature>
<dbReference type="STRING" id="1182545.A0A072NWD3"/>
<dbReference type="VEuPathDB" id="FungiDB:A1O9_12668"/>
<dbReference type="PANTHER" id="PTHR13251">
    <property type="entry name" value="EPILEPSY HOLOPROSENCEPHALY CANDIDATE 1/TMEM1"/>
    <property type="match status" value="1"/>
</dbReference>
<dbReference type="EMBL" id="AMGV01000025">
    <property type="protein sequence ID" value="KEF51318.1"/>
    <property type="molecule type" value="Genomic_DNA"/>
</dbReference>
<dbReference type="InterPro" id="IPR056913">
    <property type="entry name" value="TRAPPC10/Trs130_N"/>
</dbReference>
<evidence type="ECO:0000313" key="8">
    <source>
        <dbReference type="Proteomes" id="UP000027920"/>
    </source>
</evidence>
<dbReference type="GO" id="GO:0034498">
    <property type="term" value="P:early endosome to Golgi transport"/>
    <property type="evidence" value="ECO:0007669"/>
    <property type="project" value="TreeGrafter"/>
</dbReference>
<evidence type="ECO:0000256" key="2">
    <source>
        <dbReference type="ARBA" id="ARBA00022448"/>
    </source>
</evidence>
<keyword evidence="8" id="KW-1185">Reference proteome</keyword>
<evidence type="ECO:0000259" key="6">
    <source>
        <dbReference type="Pfam" id="PF23274"/>
    </source>
</evidence>
<organism evidence="7 8">
    <name type="scientific">Exophiala aquamarina CBS 119918</name>
    <dbReference type="NCBI Taxonomy" id="1182545"/>
    <lineage>
        <taxon>Eukaryota</taxon>
        <taxon>Fungi</taxon>
        <taxon>Dikarya</taxon>
        <taxon>Ascomycota</taxon>
        <taxon>Pezizomycotina</taxon>
        <taxon>Eurotiomycetes</taxon>
        <taxon>Chaetothyriomycetidae</taxon>
        <taxon>Chaetothyriales</taxon>
        <taxon>Herpotrichiellaceae</taxon>
        <taxon>Exophiala</taxon>
    </lineage>
</organism>
<dbReference type="Pfam" id="PF23036">
    <property type="entry name" value="TRAPPC10_1st"/>
    <property type="match status" value="1"/>
</dbReference>
<keyword evidence="2" id="KW-0813">Transport</keyword>
<sequence>MDGADTTPSNSKVIVQCTDPSNLFDSVEPRLSSRSPLKNLHWKSPNRPLRSIPNLNIALTREQTANGSHASIRRHQIPGLRETPYVKLYLLRCDDKETYKEKARKEVRQWVKSVTPTGESKSALKTQENHDASEWLIVHVVLSNTPAASQPRSSKHITLETAESTDSVNSKSKWSGKSSSTIFDKLRADFSSSSKSSITRVSQIRLLEPNDKSTALTPAELEEQWQDLVECLKACILRSFDARVAQYELDIRERDNQRSLPGWNFCTFFVLKEGLARGFENVGLLDDALSVYDELSVGLDTLIKEASEKGDDDENGALLLFSKESKALLRAALEANTKVTPIPSHNVPMHLSQLLVADRAHFPFDVDRQRYRELILSNEVSALDLRVYLFTRQIEILLRQAEAPSPTVQAPQKTAINLHIVGDVAERATHFINLAGRILRLELYMAWGGQEGLSEEELHSQRTVTGNIVSSWTWCAILQILSKVTPALGVDLVYWTSSLSIDALELAQNAEAAPETLLSDVETHLHRLSLASNLGSSSRDQPLDRNHRHSMMADSTNLQQVLLSRPGSERLLFWVSKLSLMARRVLQNLEAAKVWTAELKKCVTMALKGQETRLDCDSEIIDDTGDGESDGEGLAGLQSQVLRAVAISRTTFLELYILLTIFSYRLLGRTKSYTALHQALVDLVEFEYAQKNFAIAARYLGSILGPLPRPSRHPADNHLLRIYADCLRHLDRPNEYAKCLISCLQSVPHDRVQASPDSSKDIQPLQAQLSEVLKVVTPITLRLTSIFHVSDIATTIRHPEGKDGFALQIALQTLSGPSAILAHEIRLRLSAKDGHEPRYINLQSSGPVQITERATAIVLETSVMSQGWYKVDEIEARIGNLRLLHHFQSLHEADQNEEEDSRTPRTAVVPILVYPHDRSFAIRIRSSSTLHLSETRRLWIEVRPGHNHITQCRLRLKTATAGLRLNVHDARLIGSDRSPDSLRTAREGDTLLMVIDELTAESLVVIEIPYTLEIPSSASISIRIDAGYETQHGSFNLYETAAVNVLLPVIVNVQDVYRPFCTYSRFTISPSTLVPLTLLSCHLKENEYYAVELPDKHQDSVVVFPRQPASWTVRLVPKNEEACRATRKLTLVVEYQCLDDVILSALEEHLKSALLLSDYAFAARLLSSHLEDQVRGAWTEQDLEVAGLTQEMEIWDKGDLDWPSVLCAIDRSDRAGLDAWLSSWHAQSRSIQLSGAQWCRRQLRLQVDVPPPPLVVVANLQIQKKPSEEATATVGQPLLAVLELSLSRPQSEPIEGVFELVAVADSWLIGGRRKGNVQLQRECVEIPTVLFPQQVGYLLLPTVTIKCRRKVRRSEKGSRDSWTEVNSEVYNTGQGRSILVIPDLRSTTVEVFGAASDSGTGRLVGTRHRGHLIG</sequence>
<dbReference type="GO" id="GO:1990071">
    <property type="term" value="C:TRAPPII protein complex"/>
    <property type="evidence" value="ECO:0007669"/>
    <property type="project" value="InterPro"/>
</dbReference>
<accession>A0A072NWD3</accession>
<comment type="caution">
    <text evidence="7">The sequence shown here is derived from an EMBL/GenBank/DDBJ whole genome shotgun (WGS) entry which is preliminary data.</text>
</comment>
<evidence type="ECO:0008006" key="9">
    <source>
        <dbReference type="Google" id="ProtNLM"/>
    </source>
</evidence>
<feature type="domain" description="TRAPPC10/Trs130 C-terminal" evidence="4">
    <location>
        <begin position="1247"/>
        <end position="1381"/>
    </location>
</feature>
<dbReference type="InterPro" id="IPR022233">
    <property type="entry name" value="TRAPPC10/Trs130_C"/>
</dbReference>
<dbReference type="GO" id="GO:0006891">
    <property type="term" value="P:intra-Golgi vesicle-mediated transport"/>
    <property type="evidence" value="ECO:0007669"/>
    <property type="project" value="TreeGrafter"/>
</dbReference>
<comment type="subcellular location">
    <subcellularLocation>
        <location evidence="1">Golgi apparatus</location>
    </subcellularLocation>
</comment>
<dbReference type="PANTHER" id="PTHR13251:SF3">
    <property type="entry name" value="TRAFFICKING PROTEIN PARTICLE COMPLEX SUBUNIT 10"/>
    <property type="match status" value="1"/>
</dbReference>
<dbReference type="InterPro" id="IPR055505">
    <property type="entry name" value="DUF7077"/>
</dbReference>
<dbReference type="InterPro" id="IPR045126">
    <property type="entry name" value="TRAPPC10/Trs130"/>
</dbReference>
<evidence type="ECO:0000256" key="3">
    <source>
        <dbReference type="ARBA" id="ARBA00023034"/>
    </source>
</evidence>
<dbReference type="Pfam" id="PF24965">
    <property type="entry name" value="TRS130_4HB"/>
    <property type="match status" value="1"/>
</dbReference>
<protein>
    <recommendedName>
        <fullName evidence="9">TMEM1 family protein</fullName>
    </recommendedName>
</protein>
<evidence type="ECO:0000259" key="5">
    <source>
        <dbReference type="Pfam" id="PF23036"/>
    </source>
</evidence>
<dbReference type="RefSeq" id="XP_013253908.1">
    <property type="nucleotide sequence ID" value="XM_013398454.1"/>
</dbReference>
<dbReference type="HOGENOM" id="CLU_001428_1_1_1"/>
<dbReference type="GeneID" id="25287562"/>
<dbReference type="Pfam" id="PF23274">
    <property type="entry name" value="DUF7077"/>
    <property type="match status" value="1"/>
</dbReference>
<evidence type="ECO:0000313" key="7">
    <source>
        <dbReference type="EMBL" id="KEF51318.1"/>
    </source>
</evidence>
<dbReference type="Proteomes" id="UP000027920">
    <property type="component" value="Unassembled WGS sequence"/>
</dbReference>
<dbReference type="OrthoDB" id="10256906at2759"/>
<name>A0A072NWD3_9EURO</name>
<evidence type="ECO:0000259" key="4">
    <source>
        <dbReference type="Pfam" id="PF12584"/>
    </source>
</evidence>
<feature type="domain" description="DUF7077" evidence="6">
    <location>
        <begin position="918"/>
        <end position="1043"/>
    </location>
</feature>
<proteinExistence type="predicted"/>